<dbReference type="AlphaFoldDB" id="A0A9N9P2G1"/>
<keyword evidence="2" id="KW-1185">Reference proteome</keyword>
<accession>A0A9N9P2G1</accession>
<reference evidence="1" key="1">
    <citation type="submission" date="2021-06" db="EMBL/GenBank/DDBJ databases">
        <authorList>
            <person name="Kallberg Y."/>
            <person name="Tangrot J."/>
            <person name="Rosling A."/>
        </authorList>
    </citation>
    <scope>NUCLEOTIDE SEQUENCE</scope>
    <source>
        <strain evidence="1">CL551</strain>
    </source>
</reference>
<sequence length="75" mass="9098">APLKILYITNPYEAKKILNDCDAVSRAIPNQRLRQSFEISNPFTNPNEQYRQEFRKKIHKSFTLREDEWKKKFVR</sequence>
<comment type="caution">
    <text evidence="1">The sequence shown here is derived from an EMBL/GenBank/DDBJ whole genome shotgun (WGS) entry which is preliminary data.</text>
</comment>
<proteinExistence type="predicted"/>
<dbReference type="Proteomes" id="UP000789342">
    <property type="component" value="Unassembled WGS sequence"/>
</dbReference>
<organism evidence="1 2">
    <name type="scientific">Acaulospora morrowiae</name>
    <dbReference type="NCBI Taxonomy" id="94023"/>
    <lineage>
        <taxon>Eukaryota</taxon>
        <taxon>Fungi</taxon>
        <taxon>Fungi incertae sedis</taxon>
        <taxon>Mucoromycota</taxon>
        <taxon>Glomeromycotina</taxon>
        <taxon>Glomeromycetes</taxon>
        <taxon>Diversisporales</taxon>
        <taxon>Acaulosporaceae</taxon>
        <taxon>Acaulospora</taxon>
    </lineage>
</organism>
<gene>
    <name evidence="1" type="ORF">AMORRO_LOCUS17580</name>
</gene>
<evidence type="ECO:0000313" key="2">
    <source>
        <dbReference type="Proteomes" id="UP000789342"/>
    </source>
</evidence>
<dbReference type="EMBL" id="CAJVPV010055190">
    <property type="protein sequence ID" value="CAG8784213.1"/>
    <property type="molecule type" value="Genomic_DNA"/>
</dbReference>
<evidence type="ECO:0000313" key="1">
    <source>
        <dbReference type="EMBL" id="CAG8784213.1"/>
    </source>
</evidence>
<feature type="non-terminal residue" evidence="1">
    <location>
        <position position="1"/>
    </location>
</feature>
<protein>
    <submittedName>
        <fullName evidence="1">3425_t:CDS:1</fullName>
    </submittedName>
</protein>
<feature type="non-terminal residue" evidence="1">
    <location>
        <position position="75"/>
    </location>
</feature>
<name>A0A9N9P2G1_9GLOM</name>